<dbReference type="AlphaFoldDB" id="A0A210PDC4"/>
<dbReference type="SUPFAM" id="SSF53474">
    <property type="entry name" value="alpha/beta-Hydrolases"/>
    <property type="match status" value="1"/>
</dbReference>
<comment type="caution">
    <text evidence="3">The sequence shown here is derived from an EMBL/GenBank/DDBJ whole genome shotgun (WGS) entry which is preliminary data.</text>
</comment>
<dbReference type="InterPro" id="IPR049492">
    <property type="entry name" value="BD-FAE-like_dom"/>
</dbReference>
<feature type="domain" description="BD-FAE-like" evidence="2">
    <location>
        <begin position="57"/>
        <end position="182"/>
    </location>
</feature>
<keyword evidence="1 3" id="KW-0378">Hydrolase</keyword>
<gene>
    <name evidence="3" type="ORF">LKACC12383_00369</name>
</gene>
<dbReference type="InterPro" id="IPR029058">
    <property type="entry name" value="AB_hydrolase_fold"/>
</dbReference>
<proteinExistence type="predicted"/>
<dbReference type="Pfam" id="PF20434">
    <property type="entry name" value="BD-FAE"/>
    <property type="match status" value="1"/>
</dbReference>
<organism evidence="3 4">
    <name type="scientific">Companilactobacillus kimchii</name>
    <dbReference type="NCBI Taxonomy" id="2801452"/>
    <lineage>
        <taxon>Bacteria</taxon>
        <taxon>Bacillati</taxon>
        <taxon>Bacillota</taxon>
        <taxon>Bacilli</taxon>
        <taxon>Lactobacillales</taxon>
        <taxon>Lactobacillaceae</taxon>
        <taxon>Companilactobacillus</taxon>
    </lineage>
</organism>
<evidence type="ECO:0000259" key="2">
    <source>
        <dbReference type="Pfam" id="PF20434"/>
    </source>
</evidence>
<dbReference type="Proteomes" id="UP000196649">
    <property type="component" value="Unassembled WGS sequence"/>
</dbReference>
<name>A0A210PDC4_9LACO</name>
<dbReference type="InterPro" id="IPR050300">
    <property type="entry name" value="GDXG_lipolytic_enzyme"/>
</dbReference>
<evidence type="ECO:0000313" key="3">
    <source>
        <dbReference type="EMBL" id="OWF34456.1"/>
    </source>
</evidence>
<evidence type="ECO:0000313" key="4">
    <source>
        <dbReference type="Proteomes" id="UP000196649"/>
    </source>
</evidence>
<dbReference type="GO" id="GO:0004061">
    <property type="term" value="F:arylformamidase activity"/>
    <property type="evidence" value="ECO:0007669"/>
    <property type="project" value="UniProtKB-EC"/>
</dbReference>
<dbReference type="EC" id="3.5.1.9" evidence="3"/>
<evidence type="ECO:0000256" key="1">
    <source>
        <dbReference type="ARBA" id="ARBA00022801"/>
    </source>
</evidence>
<protein>
    <submittedName>
        <fullName evidence="3">Arylformamidase</fullName>
        <ecNumber evidence="3">3.5.1.9</ecNumber>
    </submittedName>
</protein>
<dbReference type="EMBL" id="MXAL01000001">
    <property type="protein sequence ID" value="OWF34456.1"/>
    <property type="molecule type" value="Genomic_DNA"/>
</dbReference>
<reference evidence="3 4" key="1">
    <citation type="submission" date="2017-03" db="EMBL/GenBank/DDBJ databases">
        <title>Genome sequence of Lactobacillus kimchii KACC 12383.</title>
        <authorList>
            <person name="Chun J."/>
        </authorList>
    </citation>
    <scope>NUCLEOTIDE SEQUENCE [LARGE SCALE GENOMIC DNA]</scope>
    <source>
        <strain evidence="3 4">KACC 12383</strain>
    </source>
</reference>
<dbReference type="Gene3D" id="3.40.50.1820">
    <property type="entry name" value="alpha/beta hydrolase"/>
    <property type="match status" value="1"/>
</dbReference>
<accession>A0A210PDC4</accession>
<dbReference type="PANTHER" id="PTHR48081">
    <property type="entry name" value="AB HYDROLASE SUPERFAMILY PROTEIN C4A8.06C"/>
    <property type="match status" value="1"/>
</dbReference>
<sequence length="301" mass="34535">MGALTKMEQKIIDAIMDFRKGAKANDDKRDEGLPTEVEGVKRVDDIAYGPDPKWNLLDLYLPENVEGPIPTIINIHGGGWCYGTKETYQFYGLNWAQRGFAFVNPNYRLAPDVVFPEELDDVDRYIHWVADHAAEYGLDTNNVFLIGDSAGGQMAEQYTTILTNEKYRQMFNYELTDLHFRAVALNSSANFMYDPGTVTDVVGAYFTPELLNSKRDQINTEEYIQSNFLPAYICTANYDFIRNNSVKFDGFLTAKKVPHVFKMYGDEKNPREHVFLINQRDTIAKQANDDEMAFFKKYLVK</sequence>